<dbReference type="InterPro" id="IPR012677">
    <property type="entry name" value="Nucleotide-bd_a/b_plait_sf"/>
</dbReference>
<dbReference type="Gene3D" id="3.30.70.330">
    <property type="match status" value="1"/>
</dbReference>
<evidence type="ECO:0000313" key="3">
    <source>
        <dbReference type="EMBL" id="TIB10403.1"/>
    </source>
</evidence>
<dbReference type="PANTHER" id="PTHR12357">
    <property type="entry name" value="YTH YT521-B HOMOLOGY DOMAIN-CONTAINING"/>
    <property type="match status" value="1"/>
</dbReference>
<comment type="caution">
    <text evidence="3">The sequence shown here is derived from an EMBL/GenBank/DDBJ whole genome shotgun (WGS) entry which is preliminary data.</text>
</comment>
<evidence type="ECO:0000259" key="2">
    <source>
        <dbReference type="PROSITE" id="PS50882"/>
    </source>
</evidence>
<dbReference type="GO" id="GO:0000381">
    <property type="term" value="P:regulation of alternative mRNA splicing, via spliceosome"/>
    <property type="evidence" value="ECO:0007669"/>
    <property type="project" value="TreeGrafter"/>
</dbReference>
<accession>A0A4T0HCU8</accession>
<proteinExistence type="predicted"/>
<feature type="domain" description="YTH" evidence="2">
    <location>
        <begin position="248"/>
        <end position="365"/>
    </location>
</feature>
<dbReference type="Proteomes" id="UP000306954">
    <property type="component" value="Unassembled WGS sequence"/>
</dbReference>
<feature type="compositionally biased region" description="Low complexity" evidence="1">
    <location>
        <begin position="217"/>
        <end position="231"/>
    </location>
</feature>
<name>A0A4T0HCU8_WALIC</name>
<organism evidence="3 4">
    <name type="scientific">Wallemia ichthyophaga</name>
    <dbReference type="NCBI Taxonomy" id="245174"/>
    <lineage>
        <taxon>Eukaryota</taxon>
        <taxon>Fungi</taxon>
        <taxon>Dikarya</taxon>
        <taxon>Basidiomycota</taxon>
        <taxon>Wallemiomycotina</taxon>
        <taxon>Wallemiomycetes</taxon>
        <taxon>Wallemiales</taxon>
        <taxon>Wallemiaceae</taxon>
        <taxon>Wallemia</taxon>
    </lineage>
</organism>
<reference evidence="3 4" key="1">
    <citation type="submission" date="2019-03" db="EMBL/GenBank/DDBJ databases">
        <title>Sequencing 23 genomes of Wallemia ichthyophaga.</title>
        <authorList>
            <person name="Gostincar C."/>
        </authorList>
    </citation>
    <scope>NUCLEOTIDE SEQUENCE [LARGE SCALE GENOMIC DNA]</scope>
    <source>
        <strain evidence="3 4">EXF-8621</strain>
    </source>
</reference>
<dbReference type="CDD" id="cd00590">
    <property type="entry name" value="RRM_SF"/>
    <property type="match status" value="1"/>
</dbReference>
<dbReference type="SUPFAM" id="SSF54928">
    <property type="entry name" value="RNA-binding domain, RBD"/>
    <property type="match status" value="1"/>
</dbReference>
<dbReference type="GO" id="GO:0003729">
    <property type="term" value="F:mRNA binding"/>
    <property type="evidence" value="ECO:0007669"/>
    <property type="project" value="TreeGrafter"/>
</dbReference>
<dbReference type="Pfam" id="PF04146">
    <property type="entry name" value="YTH"/>
    <property type="match status" value="1"/>
</dbReference>
<feature type="compositionally biased region" description="Low complexity" evidence="1">
    <location>
        <begin position="29"/>
        <end position="42"/>
    </location>
</feature>
<dbReference type="CDD" id="cd21134">
    <property type="entry name" value="YTH"/>
    <property type="match status" value="1"/>
</dbReference>
<sequence>MNFGYYNPGWIVYPQLLLSPPSHATQNLIQPVQQQQTQTQTQTHHHQNHHPDQLNQPIRKPYHPPSSAKSHYCIWVGNVPPDSSVEELFSYFARQSAHAPRLSLGEYAALPPNCGLVSIHLISKSRCCFANFSTPHALHLAVRDLNGSKLRLGAPRLVVRVRDTHAELSSGVGLQRGRKLHRNWVNWASDGNYEQVQNSETQQQQEDNNQDNEHQGDNNQPKLSRSSSVSSTCTSSTTDSFLSHYFPVRYFILKSHHFDELLESVKTGVWSTQPHNEHVLDKAFRSSHTVILIFSINRSGGWFGHAKMSSQLSNSSFSLQWNTVQFLPFSHTRLRNPFNSNREVKVSRDGTEIEPDVGRQLVELWNTAPIEQA</sequence>
<dbReference type="GO" id="GO:0000398">
    <property type="term" value="P:mRNA splicing, via spliceosome"/>
    <property type="evidence" value="ECO:0007669"/>
    <property type="project" value="TreeGrafter"/>
</dbReference>
<dbReference type="InterPro" id="IPR035979">
    <property type="entry name" value="RBD_domain_sf"/>
</dbReference>
<dbReference type="EMBL" id="SPOF01000031">
    <property type="protein sequence ID" value="TIB10403.1"/>
    <property type="molecule type" value="Genomic_DNA"/>
</dbReference>
<gene>
    <name evidence="3" type="ORF">E3P90_02886</name>
</gene>
<dbReference type="InterPro" id="IPR007275">
    <property type="entry name" value="YTH_domain"/>
</dbReference>
<dbReference type="PROSITE" id="PS50882">
    <property type="entry name" value="YTH"/>
    <property type="match status" value="1"/>
</dbReference>
<dbReference type="GO" id="GO:0005654">
    <property type="term" value="C:nucleoplasm"/>
    <property type="evidence" value="ECO:0007669"/>
    <property type="project" value="TreeGrafter"/>
</dbReference>
<dbReference type="InterPro" id="IPR045168">
    <property type="entry name" value="YTH_prot"/>
</dbReference>
<feature type="compositionally biased region" description="Low complexity" evidence="1">
    <location>
        <begin position="195"/>
        <end position="207"/>
    </location>
</feature>
<evidence type="ECO:0000313" key="4">
    <source>
        <dbReference type="Proteomes" id="UP000306954"/>
    </source>
</evidence>
<dbReference type="AlphaFoldDB" id="A0A4T0HCU8"/>
<dbReference type="GO" id="GO:1990247">
    <property type="term" value="F:N6-methyladenosine-containing RNA reader activity"/>
    <property type="evidence" value="ECO:0007669"/>
    <property type="project" value="TreeGrafter"/>
</dbReference>
<evidence type="ECO:0000256" key="1">
    <source>
        <dbReference type="SAM" id="MobiDB-lite"/>
    </source>
</evidence>
<dbReference type="PANTHER" id="PTHR12357:SF3">
    <property type="entry name" value="YTH DOMAIN-CONTAINING PROTEIN 1"/>
    <property type="match status" value="1"/>
</dbReference>
<feature type="region of interest" description="Disordered" evidence="1">
    <location>
        <begin position="29"/>
        <end position="65"/>
    </location>
</feature>
<protein>
    <recommendedName>
        <fullName evidence="2">YTH domain-containing protein</fullName>
    </recommendedName>
</protein>
<dbReference type="Gene3D" id="3.10.590.10">
    <property type="entry name" value="ph1033 like domains"/>
    <property type="match status" value="1"/>
</dbReference>
<feature type="region of interest" description="Disordered" evidence="1">
    <location>
        <begin position="195"/>
        <end position="231"/>
    </location>
</feature>